<protein>
    <submittedName>
        <fullName evidence="2">Uncharacterized protein</fullName>
    </submittedName>
</protein>
<feature type="region of interest" description="Disordered" evidence="1">
    <location>
        <begin position="1"/>
        <end position="47"/>
    </location>
</feature>
<reference evidence="2 3" key="1">
    <citation type="submission" date="2019-03" db="EMBL/GenBank/DDBJ databases">
        <title>First draft genome of Liparis tanakae, snailfish: a comprehensive survey of snailfish specific genes.</title>
        <authorList>
            <person name="Kim W."/>
            <person name="Song I."/>
            <person name="Jeong J.-H."/>
            <person name="Kim D."/>
            <person name="Kim S."/>
            <person name="Ryu S."/>
            <person name="Song J.Y."/>
            <person name="Lee S.K."/>
        </authorList>
    </citation>
    <scope>NUCLEOTIDE SEQUENCE [LARGE SCALE GENOMIC DNA]</scope>
    <source>
        <tissue evidence="2">Muscle</tissue>
    </source>
</reference>
<comment type="caution">
    <text evidence="2">The sequence shown here is derived from an EMBL/GenBank/DDBJ whole genome shotgun (WGS) entry which is preliminary data.</text>
</comment>
<evidence type="ECO:0000313" key="3">
    <source>
        <dbReference type="Proteomes" id="UP000314294"/>
    </source>
</evidence>
<dbReference type="EMBL" id="SRLO01018117">
    <property type="protein sequence ID" value="TNN23543.1"/>
    <property type="molecule type" value="Genomic_DNA"/>
</dbReference>
<feature type="region of interest" description="Disordered" evidence="1">
    <location>
        <begin position="74"/>
        <end position="112"/>
    </location>
</feature>
<name>A0A4Z2E4C9_9TELE</name>
<dbReference type="AlphaFoldDB" id="A0A4Z2E4C9"/>
<evidence type="ECO:0000256" key="1">
    <source>
        <dbReference type="SAM" id="MobiDB-lite"/>
    </source>
</evidence>
<evidence type="ECO:0000313" key="2">
    <source>
        <dbReference type="EMBL" id="TNN23543.1"/>
    </source>
</evidence>
<accession>A0A4Z2E4C9</accession>
<keyword evidence="3" id="KW-1185">Reference proteome</keyword>
<gene>
    <name evidence="2" type="ORF">EYF80_066335</name>
</gene>
<proteinExistence type="predicted"/>
<organism evidence="2 3">
    <name type="scientific">Liparis tanakae</name>
    <name type="common">Tanaka's snailfish</name>
    <dbReference type="NCBI Taxonomy" id="230148"/>
    <lineage>
        <taxon>Eukaryota</taxon>
        <taxon>Metazoa</taxon>
        <taxon>Chordata</taxon>
        <taxon>Craniata</taxon>
        <taxon>Vertebrata</taxon>
        <taxon>Euteleostomi</taxon>
        <taxon>Actinopterygii</taxon>
        <taxon>Neopterygii</taxon>
        <taxon>Teleostei</taxon>
        <taxon>Neoteleostei</taxon>
        <taxon>Acanthomorphata</taxon>
        <taxon>Eupercaria</taxon>
        <taxon>Perciformes</taxon>
        <taxon>Cottioidei</taxon>
        <taxon>Cottales</taxon>
        <taxon>Liparidae</taxon>
        <taxon>Liparis</taxon>
    </lineage>
</organism>
<dbReference type="Proteomes" id="UP000314294">
    <property type="component" value="Unassembled WGS sequence"/>
</dbReference>
<sequence length="112" mass="11777">MAARCYTAGAALPLKETHPQTAPRSRLSRGGLAVAGGDPPGRLPPNKHGRLTRYSTEVKAPPADSIVTPLLLGLQQGMPGDSHNGRETRRPPAKASGKLVFTVAKENHKPNG</sequence>